<proteinExistence type="predicted"/>
<accession>A0A2Z2KTU5</accession>
<evidence type="ECO:0000313" key="1">
    <source>
        <dbReference type="EMBL" id="ASA24311.1"/>
    </source>
</evidence>
<reference evidence="1 2" key="1">
    <citation type="submission" date="2017-06" db="EMBL/GenBank/DDBJ databases">
        <title>Complete genome sequence of Paenibacillus donghaensis KCTC 13049T isolated from East Sea sediment, South Korea.</title>
        <authorList>
            <person name="Jung B.K."/>
            <person name="Hong S.-J."/>
            <person name="Shin J.-H."/>
        </authorList>
    </citation>
    <scope>NUCLEOTIDE SEQUENCE [LARGE SCALE GENOMIC DNA]</scope>
    <source>
        <strain evidence="1 2">KCTC 13049</strain>
    </source>
</reference>
<dbReference type="EMBL" id="CP021780">
    <property type="protein sequence ID" value="ASA24311.1"/>
    <property type="molecule type" value="Genomic_DNA"/>
</dbReference>
<sequence>MGYPDSIDRFTDKLNRKVGGASHVIEERLELVKGAYSGPLAHDNINNQSISVYTGPGYSGVELRNFTVGFPDDLPWRREIRIYAEVPEVYVTYETTGDTIEADDINRLQRGLTAVQGELEWYKLDGRIDGGTFKEEV</sequence>
<dbReference type="OrthoDB" id="2609750at2"/>
<gene>
    <name evidence="1" type="ORF">B9T62_28240</name>
</gene>
<dbReference type="Proteomes" id="UP000249890">
    <property type="component" value="Chromosome"/>
</dbReference>
<evidence type="ECO:0000313" key="2">
    <source>
        <dbReference type="Proteomes" id="UP000249890"/>
    </source>
</evidence>
<dbReference type="RefSeq" id="WP_087918295.1">
    <property type="nucleotide sequence ID" value="NZ_CP021780.1"/>
</dbReference>
<name>A0A2Z2KTU5_9BACL</name>
<protein>
    <submittedName>
        <fullName evidence="1">Phosphoglucomutase</fullName>
    </submittedName>
</protein>
<keyword evidence="2" id="KW-1185">Reference proteome</keyword>
<dbReference type="KEGG" id="pdh:B9T62_28240"/>
<dbReference type="AlphaFoldDB" id="A0A2Z2KTU5"/>
<organism evidence="1 2">
    <name type="scientific">Paenibacillus donghaensis</name>
    <dbReference type="NCBI Taxonomy" id="414771"/>
    <lineage>
        <taxon>Bacteria</taxon>
        <taxon>Bacillati</taxon>
        <taxon>Bacillota</taxon>
        <taxon>Bacilli</taxon>
        <taxon>Bacillales</taxon>
        <taxon>Paenibacillaceae</taxon>
        <taxon>Paenibacillus</taxon>
    </lineage>
</organism>